<protein>
    <submittedName>
        <fullName evidence="7">AI-2E family transporter</fullName>
    </submittedName>
</protein>
<proteinExistence type="inferred from homology"/>
<feature type="transmembrane region" description="Helical" evidence="6">
    <location>
        <begin position="34"/>
        <end position="52"/>
    </location>
</feature>
<feature type="transmembrane region" description="Helical" evidence="6">
    <location>
        <begin position="150"/>
        <end position="168"/>
    </location>
</feature>
<feature type="transmembrane region" description="Helical" evidence="6">
    <location>
        <begin position="12"/>
        <end position="28"/>
    </location>
</feature>
<gene>
    <name evidence="7" type="ORF">P8V03_07655</name>
</gene>
<evidence type="ECO:0000256" key="4">
    <source>
        <dbReference type="ARBA" id="ARBA00022989"/>
    </source>
</evidence>
<evidence type="ECO:0000313" key="7">
    <source>
        <dbReference type="EMBL" id="MDW8801029.1"/>
    </source>
</evidence>
<feature type="transmembrane region" description="Helical" evidence="6">
    <location>
        <begin position="290"/>
        <end position="318"/>
    </location>
</feature>
<sequence>MNAVYLKYKKIGYCFTVLIVFIIFTLLIKYYFKPFFIIIVTIFFSLPIQNILSKNNLFNNKVNALISIIVVNSLFFMAVLFIGNFIYQAVNSFLRDFTDLTLSIQNTLETVSKVTNINLNELKNSLVNGYGNIVNSNFIKKGAAYTTDSLFAYFIGNMTAYFILVDKYDIVNRIKKLMPQGKAYLVKNKLEDINKVFKVEAALVLVTTIETIIGFMILNIKNFIPLGILCGIFDILPYVGTIMIFLPLIFYKMLIKEYVIAFGLTCLYALLVVNRQILETKFISDRLAVHPLFIILSLYIGIKVFGIIGMFVGPLYVITVKEILTN</sequence>
<dbReference type="RefSeq" id="WP_318797725.1">
    <property type="nucleotide sequence ID" value="NZ_JARUJP010000007.1"/>
</dbReference>
<evidence type="ECO:0000256" key="2">
    <source>
        <dbReference type="ARBA" id="ARBA00009773"/>
    </source>
</evidence>
<evidence type="ECO:0000256" key="1">
    <source>
        <dbReference type="ARBA" id="ARBA00004141"/>
    </source>
</evidence>
<feature type="transmembrane region" description="Helical" evidence="6">
    <location>
        <begin position="258"/>
        <end position="278"/>
    </location>
</feature>
<reference evidence="7 8" key="1">
    <citation type="submission" date="2023-04" db="EMBL/GenBank/DDBJ databases">
        <title>Clostridium tannerae sp. nov., isolated from the fecal material of an alpaca.</title>
        <authorList>
            <person name="Miller S."/>
            <person name="Hendry M."/>
            <person name="King J."/>
            <person name="Sankaranarayanan K."/>
            <person name="Lawson P.A."/>
        </authorList>
    </citation>
    <scope>NUCLEOTIDE SEQUENCE [LARGE SCALE GENOMIC DNA]</scope>
    <source>
        <strain evidence="7 8">A1-XYC3</strain>
    </source>
</reference>
<dbReference type="PANTHER" id="PTHR21716">
    <property type="entry name" value="TRANSMEMBRANE PROTEIN"/>
    <property type="match status" value="1"/>
</dbReference>
<keyword evidence="5 6" id="KW-0472">Membrane</keyword>
<dbReference type="Pfam" id="PF01594">
    <property type="entry name" value="AI-2E_transport"/>
    <property type="match status" value="1"/>
</dbReference>
<dbReference type="InterPro" id="IPR002549">
    <property type="entry name" value="AI-2E-like"/>
</dbReference>
<dbReference type="Proteomes" id="UP001281656">
    <property type="component" value="Unassembled WGS sequence"/>
</dbReference>
<evidence type="ECO:0000313" key="8">
    <source>
        <dbReference type="Proteomes" id="UP001281656"/>
    </source>
</evidence>
<comment type="caution">
    <text evidence="7">The sequence shown here is derived from an EMBL/GenBank/DDBJ whole genome shotgun (WGS) entry which is preliminary data.</text>
</comment>
<comment type="subcellular location">
    <subcellularLocation>
        <location evidence="1">Membrane</location>
        <topology evidence="1">Multi-pass membrane protein</topology>
    </subcellularLocation>
</comment>
<evidence type="ECO:0000256" key="6">
    <source>
        <dbReference type="SAM" id="Phobius"/>
    </source>
</evidence>
<accession>A0ABU4JST7</accession>
<name>A0ABU4JST7_9CLOT</name>
<comment type="similarity">
    <text evidence="2">Belongs to the autoinducer-2 exporter (AI-2E) (TC 2.A.86) family.</text>
</comment>
<organism evidence="7 8">
    <name type="scientific">Clostridium tanneri</name>
    <dbReference type="NCBI Taxonomy" id="3037988"/>
    <lineage>
        <taxon>Bacteria</taxon>
        <taxon>Bacillati</taxon>
        <taxon>Bacillota</taxon>
        <taxon>Clostridia</taxon>
        <taxon>Eubacteriales</taxon>
        <taxon>Clostridiaceae</taxon>
        <taxon>Clostridium</taxon>
    </lineage>
</organism>
<dbReference type="EMBL" id="JARUJP010000007">
    <property type="protein sequence ID" value="MDW8801029.1"/>
    <property type="molecule type" value="Genomic_DNA"/>
</dbReference>
<dbReference type="PANTHER" id="PTHR21716:SF68">
    <property type="entry name" value="TRANSPORT PROTEIN YTVI-RELATED"/>
    <property type="match status" value="1"/>
</dbReference>
<evidence type="ECO:0000256" key="5">
    <source>
        <dbReference type="ARBA" id="ARBA00023136"/>
    </source>
</evidence>
<keyword evidence="8" id="KW-1185">Reference proteome</keyword>
<feature type="transmembrane region" description="Helical" evidence="6">
    <location>
        <begin position="199"/>
        <end position="220"/>
    </location>
</feature>
<keyword evidence="4 6" id="KW-1133">Transmembrane helix</keyword>
<keyword evidence="3 6" id="KW-0812">Transmembrane</keyword>
<evidence type="ECO:0000256" key="3">
    <source>
        <dbReference type="ARBA" id="ARBA00022692"/>
    </source>
</evidence>
<feature type="transmembrane region" description="Helical" evidence="6">
    <location>
        <begin position="64"/>
        <end position="87"/>
    </location>
</feature>
<feature type="transmembrane region" description="Helical" evidence="6">
    <location>
        <begin position="226"/>
        <end position="251"/>
    </location>
</feature>